<proteinExistence type="inferred from homology"/>
<evidence type="ECO:0000256" key="1">
    <source>
        <dbReference type="ARBA" id="ARBA00004651"/>
    </source>
</evidence>
<keyword evidence="5 8" id="KW-1133">Transmembrane helix</keyword>
<feature type="transmembrane region" description="Helical" evidence="8">
    <location>
        <begin position="421"/>
        <end position="447"/>
    </location>
</feature>
<dbReference type="GO" id="GO:0033041">
    <property type="term" value="F:sweet taste receptor activity"/>
    <property type="evidence" value="ECO:0007669"/>
    <property type="project" value="TreeGrafter"/>
</dbReference>
<keyword evidence="10" id="KW-1185">Reference proteome</keyword>
<sequence length="1248" mass="144645">MAQFFSVMPVINVKTKNAEDIYFSWKSFRNFYSVAVMLIAFAFTILVTYWSLSEKLDFDRFGNVFSFPFIYFSNLIPHFLQVPVVFYTLNSFARIFFLLLAIKWPSLMQQWQEVESKLPAFETQIGRAALAFRIKMVALVVMLLSIIISTAFYSTMCTKNKVDPFEDYFRMELNQIFVYFEYSPYLAFMGKMLNILSTFMWTYSDLFVIVVSIGLSTQFKKINKRLTVHKGQSMPESYWIEVRSYYHHMCKLCKSIDAAVGPITVISFANNLFFVCVQLVRSISPLPSIAHTAYFWFSLIFLITRTFAVSLYSAELNSESKKPIQAIRSCPDVSWCIEVKRFYSEVSTDTVALSGMRFFHLTRGLVLSIVGTIVTYELVLIQLHHIEQRSDPFIVISQLFGVMPVCGILSDDTRSVRFEWFSVRVIVAIIFTLLNAMEVITVILLAFEEEITLGLAGSLIFYSACLFGSVFFIKMAQEWPRLIRLWRRNEDVFLKLPYKPGKRSLAFELRILNNIVMTMRWTLMDVFIMAASIGIARRFEQIYERLKIARGKLMPESFWIETRTHFLAMTELLQYLDGKVSVLVLVSCSSNLYFICFQLFNSFHEISLLVNKIYFWVALTFVFMRTLVMLFCASSIHDASLKPLRVLRSVPSVAWSNEVQRFTHQVSSEVVALSGKRFFFLTRKLIFAMAGTVATFELVLMDTVEYDAKPANLCNLQSLTDMIKRIKSYFIYNGSFYEAIGSILALAQFFAIMPVRGVRLKSAKDLSFTWRSYRTIYSCVVFVMMALNAVHATFWLFNEEITFIRMVQVIFYVSNAYSMVCFAKLAMNWPELMQSWENVEKNLPLLSKPTRNKGQLARKIKIITTIILLMALFYEAIGSILALAQFFAIMPVRGVRLKSAKDLSFTWRSYRTIYSCVVFVMMALNAVHATFWLFNEEITFIRMVQVIFYVSNAYSMVCFAKLAMNWPELMQSWENVEKNLPLLSKPTRNKGQLAREHLLSTAAIFAKHQTCRSIEDPLKKVIVTQLPHVFVYYRYSVIKGLIAKAINILATFIWSYTDLFLMLISVGLSSLFKQINDSLIFHKNKVMPKSFWAEHRQAYRNLCTLCELVDNDISKITLVSFSNNLYFICVQLLWSINPMPSLVHAFYFWFSFICLVTRTLAVTLYSAEINDQSKEPFKVIRIVPREAWCLEIKRFSNEVTRDIVALSGMKFFFLTRSTVLSVAATIVTYELVLIQFHEEKTTYKINQC</sequence>
<comment type="similarity">
    <text evidence="2">Belongs to the insect chemoreceptor superfamily. Gustatory receptor (GR) family. Gr5a subfamily.</text>
</comment>
<evidence type="ECO:0000256" key="8">
    <source>
        <dbReference type="SAM" id="Phobius"/>
    </source>
</evidence>
<keyword evidence="4 8" id="KW-0812">Transmembrane</keyword>
<feature type="transmembrane region" description="Helical" evidence="8">
    <location>
        <begin position="862"/>
        <end position="892"/>
    </location>
</feature>
<evidence type="ECO:0000256" key="2">
    <source>
        <dbReference type="ARBA" id="ARBA00005327"/>
    </source>
</evidence>
<gene>
    <name evidence="9" type="primary">Gr64f_1</name>
    <name evidence="9" type="ORF">Bhyg_14002</name>
</gene>
<evidence type="ECO:0000256" key="4">
    <source>
        <dbReference type="ARBA" id="ARBA00022692"/>
    </source>
</evidence>
<feature type="transmembrane region" description="Helical" evidence="8">
    <location>
        <begin position="809"/>
        <end position="827"/>
    </location>
</feature>
<evidence type="ECO:0000313" key="9">
    <source>
        <dbReference type="EMBL" id="KAJ6635417.1"/>
    </source>
</evidence>
<feature type="transmembrane region" description="Helical" evidence="8">
    <location>
        <begin position="776"/>
        <end position="797"/>
    </location>
</feature>
<feature type="transmembrane region" description="Helical" evidence="8">
    <location>
        <begin position="1146"/>
        <end position="1167"/>
    </location>
</feature>
<accession>A0A9Q0MP39</accession>
<keyword evidence="7 9" id="KW-0675">Receptor</keyword>
<feature type="transmembrane region" description="Helical" evidence="8">
    <location>
        <begin position="453"/>
        <end position="473"/>
    </location>
</feature>
<protein>
    <submittedName>
        <fullName evidence="9">Gustatory receptor for sugar taste 64f</fullName>
    </submittedName>
</protein>
<evidence type="ECO:0000256" key="7">
    <source>
        <dbReference type="ARBA" id="ARBA00023170"/>
    </source>
</evidence>
<comment type="caution">
    <text evidence="9">The sequence shown here is derived from an EMBL/GenBank/DDBJ whole genome shotgun (WGS) entry which is preliminary data.</text>
</comment>
<feature type="transmembrane region" description="Helical" evidence="8">
    <location>
        <begin position="946"/>
        <end position="964"/>
    </location>
</feature>
<feature type="transmembrane region" description="Helical" evidence="8">
    <location>
        <begin position="392"/>
        <end position="409"/>
    </location>
</feature>
<keyword evidence="6 8" id="KW-0472">Membrane</keyword>
<evidence type="ECO:0000256" key="3">
    <source>
        <dbReference type="ARBA" id="ARBA00022475"/>
    </source>
</evidence>
<feature type="non-terminal residue" evidence="9">
    <location>
        <position position="1"/>
    </location>
</feature>
<comment type="subcellular location">
    <subcellularLocation>
        <location evidence="1">Cell membrane</location>
        <topology evidence="1">Multi-pass membrane protein</topology>
    </subcellularLocation>
</comment>
<organism evidence="9 10">
    <name type="scientific">Pseudolycoriella hygida</name>
    <dbReference type="NCBI Taxonomy" id="35572"/>
    <lineage>
        <taxon>Eukaryota</taxon>
        <taxon>Metazoa</taxon>
        <taxon>Ecdysozoa</taxon>
        <taxon>Arthropoda</taxon>
        <taxon>Hexapoda</taxon>
        <taxon>Insecta</taxon>
        <taxon>Pterygota</taxon>
        <taxon>Neoptera</taxon>
        <taxon>Endopterygota</taxon>
        <taxon>Diptera</taxon>
        <taxon>Nematocera</taxon>
        <taxon>Sciaroidea</taxon>
        <taxon>Sciaridae</taxon>
        <taxon>Pseudolycoriella</taxon>
    </lineage>
</organism>
<feature type="transmembrane region" description="Helical" evidence="8">
    <location>
        <begin position="136"/>
        <end position="156"/>
    </location>
</feature>
<feature type="transmembrane region" description="Helical" evidence="8">
    <location>
        <begin position="192"/>
        <end position="215"/>
    </location>
</feature>
<keyword evidence="3" id="KW-1003">Cell membrane</keyword>
<name>A0A9Q0MP39_9DIPT</name>
<feature type="transmembrane region" description="Helical" evidence="8">
    <location>
        <begin position="293"/>
        <end position="314"/>
    </location>
</feature>
<feature type="transmembrane region" description="Helical" evidence="8">
    <location>
        <begin position="1053"/>
        <end position="1072"/>
    </location>
</feature>
<evidence type="ECO:0000256" key="5">
    <source>
        <dbReference type="ARBA" id="ARBA00022989"/>
    </source>
</evidence>
<evidence type="ECO:0000256" key="6">
    <source>
        <dbReference type="ARBA" id="ARBA00023136"/>
    </source>
</evidence>
<dbReference type="Pfam" id="PF06151">
    <property type="entry name" value="Trehalose_recp"/>
    <property type="match status" value="3"/>
</dbReference>
<dbReference type="InterPro" id="IPR009318">
    <property type="entry name" value="Gustatory_rcpt"/>
</dbReference>
<feature type="transmembrane region" description="Helical" evidence="8">
    <location>
        <begin position="1116"/>
        <end position="1134"/>
    </location>
</feature>
<evidence type="ECO:0000313" key="10">
    <source>
        <dbReference type="Proteomes" id="UP001151699"/>
    </source>
</evidence>
<reference evidence="9" key="1">
    <citation type="submission" date="2022-07" db="EMBL/GenBank/DDBJ databases">
        <authorList>
            <person name="Trinca V."/>
            <person name="Uliana J.V.C."/>
            <person name="Torres T.T."/>
            <person name="Ward R.J."/>
            <person name="Monesi N."/>
        </authorList>
    </citation>
    <scope>NUCLEOTIDE SEQUENCE</scope>
    <source>
        <strain evidence="9">HSMRA1968</strain>
        <tissue evidence="9">Whole embryos</tissue>
    </source>
</reference>
<feature type="transmembrane region" description="Helical" evidence="8">
    <location>
        <begin position="580"/>
        <end position="601"/>
    </location>
</feature>
<feature type="transmembrane region" description="Helical" evidence="8">
    <location>
        <begin position="912"/>
        <end position="934"/>
    </location>
</feature>
<dbReference type="PANTHER" id="PTHR21421:SF29">
    <property type="entry name" value="GUSTATORY RECEPTOR 5A FOR TREHALOSE-RELATED"/>
    <property type="match status" value="1"/>
</dbReference>
<dbReference type="PANTHER" id="PTHR21421">
    <property type="entry name" value="GUSTATORY RECEPTOR"/>
    <property type="match status" value="1"/>
</dbReference>
<dbReference type="Proteomes" id="UP001151699">
    <property type="component" value="Chromosome C"/>
</dbReference>
<feature type="transmembrane region" description="Helical" evidence="8">
    <location>
        <begin position="258"/>
        <end position="281"/>
    </location>
</feature>
<dbReference type="OrthoDB" id="5800391at2759"/>
<feature type="transmembrane region" description="Helical" evidence="8">
    <location>
        <begin position="613"/>
        <end position="636"/>
    </location>
</feature>
<feature type="transmembrane region" description="Helical" evidence="8">
    <location>
        <begin position="31"/>
        <end position="52"/>
    </location>
</feature>
<feature type="transmembrane region" description="Helical" evidence="8">
    <location>
        <begin position="365"/>
        <end position="386"/>
    </location>
</feature>
<dbReference type="EMBL" id="WJQU01000004">
    <property type="protein sequence ID" value="KAJ6635417.1"/>
    <property type="molecule type" value="Genomic_DNA"/>
</dbReference>
<feature type="transmembrane region" description="Helical" evidence="8">
    <location>
        <begin position="736"/>
        <end position="755"/>
    </location>
</feature>
<dbReference type="GO" id="GO:0005886">
    <property type="term" value="C:plasma membrane"/>
    <property type="evidence" value="ECO:0007669"/>
    <property type="project" value="UniProtKB-SubCell"/>
</dbReference>
<dbReference type="AlphaFoldDB" id="A0A9Q0MP39"/>